<dbReference type="Pfam" id="PF09299">
    <property type="entry name" value="Mu-transpos_C"/>
    <property type="match status" value="1"/>
</dbReference>
<sequence length="668" mass="77013">MNATYETGDFITIKNHDVSHQYEIIYSSPDIIKLIDSFSGIASTRKSRELDELIVSGIAIIHQKDLRTRKLLENNVIDFASFPEESKQKARERYIFVSGILEQNLKSHSGTILKPIVEQIYNANSFTTLTKKPGVRTVQYWLKSFRDANCSIRALLPIHHAKGNRNVKLDEIKEPYIAAAIEYFKTPERPSISSAYDYLKTLINYDNKILSKSEKIKVPSLSAFIKRLEKFAKNEIFAARLGKDEARKRFKLNQLSQEIKFILQRVEVDHTQADLFIVDSKLSMILGRPYITVLLDYKSKSILGFYIGFEKPSYLSVARALKHSILPKTYLKELYPEVESEWDCYGIPKTLAVDRGKDFESVALIDACHDLNIRIERNPAKHPWYKGSVESFFKSINTKLFDDMKGKVFPDIVDTNLYNPQEHAVITMDLFLKLFHVWIVDVYQQDLVSKGTIIPRVSWQEDLKSVPRRVMNKDDLDIVLSETTDRKNSPAGIVFDHIWYDNDELLKYRSEVGFTKVTMKYNREDLGFIYVLDERNPSYKHYFKVPAVDQKYAKGLSLHQHQVIKAFNKNKLQQEHNTENLAAAKMKIMQLISNFLDSASSKKISSSQKLSRFMNVGQQTDQTVKSSVTDISTQIPTVQEIHSDTEESNEVLEIYDGIHNSLPDKLNF</sequence>
<dbReference type="InterPro" id="IPR015378">
    <property type="entry name" value="Transposase-like_Mu_C"/>
</dbReference>
<dbReference type="Gene3D" id="3.30.420.10">
    <property type="entry name" value="Ribonuclease H-like superfamily/Ribonuclease H"/>
    <property type="match status" value="1"/>
</dbReference>
<protein>
    <recommendedName>
        <fullName evidence="1">Integrase catalytic domain-containing protein</fullName>
    </recommendedName>
</protein>
<name>A0A3L8Q102_9GAMM</name>
<keyword evidence="3" id="KW-1185">Reference proteome</keyword>
<dbReference type="InterPro" id="IPR036397">
    <property type="entry name" value="RNaseH_sf"/>
</dbReference>
<dbReference type="OrthoDB" id="501284at2"/>
<accession>A0A3L8Q102</accession>
<evidence type="ECO:0000313" key="3">
    <source>
        <dbReference type="Proteomes" id="UP000281474"/>
    </source>
</evidence>
<reference evidence="2 3" key="1">
    <citation type="submission" date="2018-09" db="EMBL/GenBank/DDBJ databases">
        <title>Phylogeny of the Shewanellaceae, and recommendation for two new genera, Pseudoshewanella and Parashewanella.</title>
        <authorList>
            <person name="Wang G."/>
        </authorList>
    </citation>
    <scope>NUCLEOTIDE SEQUENCE [LARGE SCALE GENOMIC DNA]</scope>
    <source>
        <strain evidence="2 3">C51</strain>
    </source>
</reference>
<dbReference type="EMBL" id="QZEI01000015">
    <property type="protein sequence ID" value="RLV60488.1"/>
    <property type="molecule type" value="Genomic_DNA"/>
</dbReference>
<evidence type="ECO:0000313" key="2">
    <source>
        <dbReference type="EMBL" id="RLV60488.1"/>
    </source>
</evidence>
<dbReference type="Proteomes" id="UP000281474">
    <property type="component" value="Unassembled WGS sequence"/>
</dbReference>
<organism evidence="2 3">
    <name type="scientific">Parashewanella curva</name>
    <dbReference type="NCBI Taxonomy" id="2338552"/>
    <lineage>
        <taxon>Bacteria</taxon>
        <taxon>Pseudomonadati</taxon>
        <taxon>Pseudomonadota</taxon>
        <taxon>Gammaproteobacteria</taxon>
        <taxon>Alteromonadales</taxon>
        <taxon>Shewanellaceae</taxon>
        <taxon>Parashewanella</taxon>
    </lineage>
</organism>
<feature type="domain" description="Integrase catalytic" evidence="1">
    <location>
        <begin position="263"/>
        <end position="463"/>
    </location>
</feature>
<proteinExistence type="predicted"/>
<dbReference type="GO" id="GO:0003676">
    <property type="term" value="F:nucleic acid binding"/>
    <property type="evidence" value="ECO:0007669"/>
    <property type="project" value="InterPro"/>
</dbReference>
<comment type="caution">
    <text evidence="2">The sequence shown here is derived from an EMBL/GenBank/DDBJ whole genome shotgun (WGS) entry which is preliminary data.</text>
</comment>
<evidence type="ECO:0000259" key="1">
    <source>
        <dbReference type="PROSITE" id="PS50994"/>
    </source>
</evidence>
<dbReference type="RefSeq" id="WP_121838248.1">
    <property type="nucleotide sequence ID" value="NZ_ML014764.1"/>
</dbReference>
<dbReference type="SUPFAM" id="SSF53098">
    <property type="entry name" value="Ribonuclease H-like"/>
    <property type="match status" value="1"/>
</dbReference>
<dbReference type="InterPro" id="IPR012337">
    <property type="entry name" value="RNaseH-like_sf"/>
</dbReference>
<dbReference type="PROSITE" id="PS50994">
    <property type="entry name" value="INTEGRASE"/>
    <property type="match status" value="1"/>
</dbReference>
<dbReference type="AlphaFoldDB" id="A0A3L8Q102"/>
<dbReference type="GO" id="GO:0015074">
    <property type="term" value="P:DNA integration"/>
    <property type="evidence" value="ECO:0007669"/>
    <property type="project" value="InterPro"/>
</dbReference>
<dbReference type="InterPro" id="IPR001584">
    <property type="entry name" value="Integrase_cat-core"/>
</dbReference>
<gene>
    <name evidence="2" type="ORF">D5018_06765</name>
</gene>